<dbReference type="AlphaFoldDB" id="A0AAV6RD63"/>
<keyword evidence="3" id="KW-1185">Reference proteome</keyword>
<dbReference type="Proteomes" id="UP000693946">
    <property type="component" value="Linkage Group LG2"/>
</dbReference>
<name>A0AAV6RD63_SOLSE</name>
<comment type="caution">
    <text evidence="2">The sequence shown here is derived from an EMBL/GenBank/DDBJ whole genome shotgun (WGS) entry which is preliminary data.</text>
</comment>
<feature type="region of interest" description="Disordered" evidence="1">
    <location>
        <begin position="35"/>
        <end position="59"/>
    </location>
</feature>
<sequence length="177" mass="19957">MHRIKRIRFVLSAQRQSLRRSWTLLAGVFVNAARPDDQEREPEETSRRQRHGHSCVSDQMDTQCPPRPLFLCCLIRLFREISLEDFYANLEECLLQLQLPATQEKTGELSSPPQTPDDAPLLNLIPSLKTTADAQNSKSSSPGVAAVFLLPTSTCRPVDSRTLHFSTAADVIEWEVV</sequence>
<evidence type="ECO:0000313" key="3">
    <source>
        <dbReference type="Proteomes" id="UP000693946"/>
    </source>
</evidence>
<gene>
    <name evidence="2" type="ORF">JOB18_020827</name>
</gene>
<protein>
    <submittedName>
        <fullName evidence="2">Uncharacterized protein</fullName>
    </submittedName>
</protein>
<reference evidence="2 3" key="1">
    <citation type="journal article" date="2021" name="Sci. Rep.">
        <title>Chromosome anchoring in Senegalese sole (Solea senegalensis) reveals sex-associated markers and genome rearrangements in flatfish.</title>
        <authorList>
            <person name="Guerrero-Cozar I."/>
            <person name="Gomez-Garrido J."/>
            <person name="Berbel C."/>
            <person name="Martinez-Blanch J.F."/>
            <person name="Alioto T."/>
            <person name="Claros M.G."/>
            <person name="Gagnaire P.A."/>
            <person name="Manchado M."/>
        </authorList>
    </citation>
    <scope>NUCLEOTIDE SEQUENCE [LARGE SCALE GENOMIC DNA]</scope>
    <source>
        <strain evidence="2">Sse05_10M</strain>
    </source>
</reference>
<proteinExistence type="predicted"/>
<accession>A0AAV6RD63</accession>
<organism evidence="2 3">
    <name type="scientific">Solea senegalensis</name>
    <name type="common">Senegalese sole</name>
    <dbReference type="NCBI Taxonomy" id="28829"/>
    <lineage>
        <taxon>Eukaryota</taxon>
        <taxon>Metazoa</taxon>
        <taxon>Chordata</taxon>
        <taxon>Craniata</taxon>
        <taxon>Vertebrata</taxon>
        <taxon>Euteleostomi</taxon>
        <taxon>Actinopterygii</taxon>
        <taxon>Neopterygii</taxon>
        <taxon>Teleostei</taxon>
        <taxon>Neoteleostei</taxon>
        <taxon>Acanthomorphata</taxon>
        <taxon>Carangaria</taxon>
        <taxon>Pleuronectiformes</taxon>
        <taxon>Pleuronectoidei</taxon>
        <taxon>Soleidae</taxon>
        <taxon>Solea</taxon>
    </lineage>
</organism>
<evidence type="ECO:0000256" key="1">
    <source>
        <dbReference type="SAM" id="MobiDB-lite"/>
    </source>
</evidence>
<dbReference type="EMBL" id="JAGKHQ010000012">
    <property type="protein sequence ID" value="KAG7502489.1"/>
    <property type="molecule type" value="Genomic_DNA"/>
</dbReference>
<evidence type="ECO:0000313" key="2">
    <source>
        <dbReference type="EMBL" id="KAG7502489.1"/>
    </source>
</evidence>